<dbReference type="Gene3D" id="3.40.50.1110">
    <property type="entry name" value="SGNH hydrolase"/>
    <property type="match status" value="1"/>
</dbReference>
<protein>
    <submittedName>
        <fullName evidence="1">SGNH/GDSL hydrolase family protein</fullName>
    </submittedName>
</protein>
<accession>A0A951UCV1</accession>
<dbReference type="EMBL" id="JAHHIF010000034">
    <property type="protein sequence ID" value="MBW4547021.1"/>
    <property type="molecule type" value="Genomic_DNA"/>
</dbReference>
<organism evidence="1 2">
    <name type="scientific">Symplocastrum torsivum CPER-KK1</name>
    <dbReference type="NCBI Taxonomy" id="450513"/>
    <lineage>
        <taxon>Bacteria</taxon>
        <taxon>Bacillati</taxon>
        <taxon>Cyanobacteriota</taxon>
        <taxon>Cyanophyceae</taxon>
        <taxon>Oscillatoriophycideae</taxon>
        <taxon>Oscillatoriales</taxon>
        <taxon>Microcoleaceae</taxon>
        <taxon>Symplocastrum</taxon>
    </lineage>
</organism>
<dbReference type="InterPro" id="IPR036514">
    <property type="entry name" value="SGNH_hydro_sf"/>
</dbReference>
<dbReference type="GO" id="GO:0016787">
    <property type="term" value="F:hydrolase activity"/>
    <property type="evidence" value="ECO:0007669"/>
    <property type="project" value="UniProtKB-KW"/>
</dbReference>
<sequence>MFMTIPLVLIALELLARIFVGFAGKSAELAAYEGQPELATAYGLKFLGQSQQPYDGIFDRGRLAAQRQFGMGYSLVGKQKSQYWGINEQGFRDNDPLPLAKPKNEIRIFLLGGSTAFGQWSASNQATLASKLETRLNERIAQQKRTPEKYRPTTLPYFKSELDKVIKLPLRLRDGQYRVINAAVPGYTSGNELAQLALQILPYSPDAIVVLDGYSDLMLPSNQAAKDIPHTEAFLNNASGHYWTTITQQLKDTITGTYFVKAIQYWLLRPEPNVTQTSLIATENAAPLEQHLAANPGELDSRVARYRTHQAQMVRLTTGAGIPIFLALQPEITGRGTSNLSPKEQAILNELKPSYKQQVQTGYAELAQANEQLQKAFPKNVKTLNFYKFYENFSKPAFYDTVHLTEEANTALAEQFYRVITSLPKLQVAPPKPPT</sequence>
<evidence type="ECO:0000313" key="1">
    <source>
        <dbReference type="EMBL" id="MBW4547021.1"/>
    </source>
</evidence>
<name>A0A951UCV1_9CYAN</name>
<gene>
    <name evidence="1" type="ORF">KME25_21650</name>
</gene>
<reference evidence="1" key="2">
    <citation type="journal article" date="2022" name="Microbiol. Resour. Announc.">
        <title>Metagenome Sequencing to Explore Phylogenomics of Terrestrial Cyanobacteria.</title>
        <authorList>
            <person name="Ward R.D."/>
            <person name="Stajich J.E."/>
            <person name="Johansen J.R."/>
            <person name="Huntemann M."/>
            <person name="Clum A."/>
            <person name="Foster B."/>
            <person name="Foster B."/>
            <person name="Roux S."/>
            <person name="Palaniappan K."/>
            <person name="Varghese N."/>
            <person name="Mukherjee S."/>
            <person name="Reddy T.B.K."/>
            <person name="Daum C."/>
            <person name="Copeland A."/>
            <person name="Chen I.A."/>
            <person name="Ivanova N.N."/>
            <person name="Kyrpides N.C."/>
            <person name="Shapiro N."/>
            <person name="Eloe-Fadrosh E.A."/>
            <person name="Pietrasiak N."/>
        </authorList>
    </citation>
    <scope>NUCLEOTIDE SEQUENCE</scope>
    <source>
        <strain evidence="1">CPER-KK1</strain>
    </source>
</reference>
<dbReference type="SUPFAM" id="SSF52266">
    <property type="entry name" value="SGNH hydrolase"/>
    <property type="match status" value="1"/>
</dbReference>
<evidence type="ECO:0000313" key="2">
    <source>
        <dbReference type="Proteomes" id="UP000753908"/>
    </source>
</evidence>
<dbReference type="Proteomes" id="UP000753908">
    <property type="component" value="Unassembled WGS sequence"/>
</dbReference>
<proteinExistence type="predicted"/>
<keyword evidence="1" id="KW-0378">Hydrolase</keyword>
<comment type="caution">
    <text evidence="1">The sequence shown here is derived from an EMBL/GenBank/DDBJ whole genome shotgun (WGS) entry which is preliminary data.</text>
</comment>
<reference evidence="1" key="1">
    <citation type="submission" date="2021-05" db="EMBL/GenBank/DDBJ databases">
        <authorList>
            <person name="Pietrasiak N."/>
            <person name="Ward R."/>
            <person name="Stajich J.E."/>
            <person name="Kurbessoian T."/>
        </authorList>
    </citation>
    <scope>NUCLEOTIDE SEQUENCE</scope>
    <source>
        <strain evidence="1">CPER-KK1</strain>
    </source>
</reference>
<dbReference type="AlphaFoldDB" id="A0A951UCV1"/>